<gene>
    <name evidence="1" type="ORF">Vadar_029884</name>
</gene>
<proteinExistence type="predicted"/>
<dbReference type="EMBL" id="CM037153">
    <property type="protein sequence ID" value="KAH7858965.1"/>
    <property type="molecule type" value="Genomic_DNA"/>
</dbReference>
<keyword evidence="2" id="KW-1185">Reference proteome</keyword>
<reference evidence="1 2" key="1">
    <citation type="journal article" date="2021" name="Hortic Res">
        <title>High-quality reference genome and annotation aids understanding of berry development for evergreen blueberry (Vaccinium darrowii).</title>
        <authorList>
            <person name="Yu J."/>
            <person name="Hulse-Kemp A.M."/>
            <person name="Babiker E."/>
            <person name="Staton M."/>
        </authorList>
    </citation>
    <scope>NUCLEOTIDE SEQUENCE [LARGE SCALE GENOMIC DNA]</scope>
    <source>
        <strain evidence="2">cv. NJ 8807/NJ 8810</strain>
        <tissue evidence="1">Young leaf</tissue>
    </source>
</reference>
<evidence type="ECO:0000313" key="2">
    <source>
        <dbReference type="Proteomes" id="UP000828048"/>
    </source>
</evidence>
<sequence length="177" mass="19428">MEVTGFEKLQESDSLEDVSNASDSIDCLPEISQPDSDERDVSPVNWGSDTEARSSGLSVPSTVLNGVVLVLLDMVSMIVGHSILCYEEPKCSCSSIHTTTGNARRPLDYALKTVYVANCYQQAGDMDFLAPFWSATNTGQALWQMSYSALGALCSPYFLHRASSVVIWAKSFRRNLR</sequence>
<comment type="caution">
    <text evidence="1">The sequence shown here is derived from an EMBL/GenBank/DDBJ whole genome shotgun (WGS) entry which is preliminary data.</text>
</comment>
<protein>
    <submittedName>
        <fullName evidence="1">Uncharacterized protein</fullName>
    </submittedName>
</protein>
<name>A0ACB7YZF2_9ERIC</name>
<dbReference type="Proteomes" id="UP000828048">
    <property type="component" value="Chromosome 3"/>
</dbReference>
<organism evidence="1 2">
    <name type="scientific">Vaccinium darrowii</name>
    <dbReference type="NCBI Taxonomy" id="229202"/>
    <lineage>
        <taxon>Eukaryota</taxon>
        <taxon>Viridiplantae</taxon>
        <taxon>Streptophyta</taxon>
        <taxon>Embryophyta</taxon>
        <taxon>Tracheophyta</taxon>
        <taxon>Spermatophyta</taxon>
        <taxon>Magnoliopsida</taxon>
        <taxon>eudicotyledons</taxon>
        <taxon>Gunneridae</taxon>
        <taxon>Pentapetalae</taxon>
        <taxon>asterids</taxon>
        <taxon>Ericales</taxon>
        <taxon>Ericaceae</taxon>
        <taxon>Vaccinioideae</taxon>
        <taxon>Vaccinieae</taxon>
        <taxon>Vaccinium</taxon>
    </lineage>
</organism>
<evidence type="ECO:0000313" key="1">
    <source>
        <dbReference type="EMBL" id="KAH7858965.1"/>
    </source>
</evidence>
<accession>A0ACB7YZF2</accession>